<organism evidence="1 2">
    <name type="scientific">Panagrolaimus sp. ES5</name>
    <dbReference type="NCBI Taxonomy" id="591445"/>
    <lineage>
        <taxon>Eukaryota</taxon>
        <taxon>Metazoa</taxon>
        <taxon>Ecdysozoa</taxon>
        <taxon>Nematoda</taxon>
        <taxon>Chromadorea</taxon>
        <taxon>Rhabditida</taxon>
        <taxon>Tylenchina</taxon>
        <taxon>Panagrolaimomorpha</taxon>
        <taxon>Panagrolaimoidea</taxon>
        <taxon>Panagrolaimidae</taxon>
        <taxon>Panagrolaimus</taxon>
    </lineage>
</organism>
<sequence length="1336" mass="154137">MELILSLIEIYHSNELRQFLMLPTNNISTIDKLQTLAMSYEQSSIASKDMVKGKITANIPMQFHKIETTNRCTRCGKTHKPTNCPAFGKKCSFCKKIGHFKIMCNALKRSKQNQLEEDENDDVSENEQMNNIYSLLTISSEQYDPPIMLIAKVNGKEVEFQHDSGAVVTVVNKALWQEIGSPKLHPHSKPLRSYSGVIKVLGKCKVDVEWKTEKKTLWLTVVEKGDSLFGRNWMKSFEININPYYFGKCTQIKKDDRSEKLANLLREYTDIFEKGVGNCKIVAKLKLKENAKPKFLKARKLPYALRGKVEEQLEKLVEQGILKQVQHSNWATPIVPVKKSNGDIRICGDYRSTINPQLDVNQYPLPRIDDMFHELNGGTSYSKLDLYSAYHQIPLDEDSKELTTISTHKGLFQYQCIPFGPSSAVAIFQNIMEQTFHAITGFVNYLDDMTVTGKSDDEHFERLREVFERCRKHGFRLNLEKCEFFKEKIEFLGHEVDAKGIRPLKNKVAGFVNMPDPVNTKQLESFLGLANYYGKFIKNFATIAAPLNELKKKGAKWQWNESHKVAVQKIKKALLESKLLTHYNPEKELFFAADASEYGIGAVIYHKDADGTEKVIANASRKLTSSEQNYAQIEKEALAIIFGVEKFNQYLLGRRFTLFTDHQPLLRIFGPRSVTNQVAIKRLTRWSLILMQYDYKIEYKSTNDFANADGLSRLPDPTAETKTPKADEDETIEKLLRVEEVEEHGSPLNLDKIACETQRDMDLKQIFEWTKNGWPKKVEPKFEKWQQLQDNLSLGAGYLKYREKIVLPGALRKNVLKQLHEVHIGRDRMLMLARDNFWYQGMSKDIKNLAQSCEICNGHHKGQKERLHPWEKPNEFWERIHIDFAQFKNKQWLIVVDAYSNWLEVEKCDKIDTVTTIKKLQGLFARHGLVKQIVSDGGPAFRSEQFRTFCTSRSIIHTLSPPYHPQSNGAAERAVRTFKEWTEKHIAAGHGLDEAVANTLLLHRSTREDPTKQSPSEKAFGRKLRTRLTIHACSVEQVKDISDFEPGDKVWVRCYNEGNRWRPGWIQKKTGVVTYLVECENQIVFRHRDQIRKASEICIKLRDHSPTSISAYNPAKNDFQHSFSSPSVPEQTSYSSQNSPTSSSSFLSTTSSEVEQKDPTYLPPQSFKETPFLNSPRRSERLKAKNTMSMDKELSLGEITTDEETQPPRKRVKSLVVVVKPDPKRVQLREATERTFEKDHNVKDVKEELKEVSTEIRQQTYRAEDLLKEYRQRLLSDQPIPEKFIHELKTKFNKLLSGATVVNDLLQDRKEVETEAYKARVDRRQLREKFNASRNH</sequence>
<name>A0AC34FHL8_9BILA</name>
<evidence type="ECO:0000313" key="2">
    <source>
        <dbReference type="WBParaSite" id="ES5_v2.g16864.t1"/>
    </source>
</evidence>
<evidence type="ECO:0000313" key="1">
    <source>
        <dbReference type="Proteomes" id="UP000887579"/>
    </source>
</evidence>
<accession>A0AC34FHL8</accession>
<protein>
    <submittedName>
        <fullName evidence="2">Reverse transcriptase</fullName>
    </submittedName>
</protein>
<reference evidence="2" key="1">
    <citation type="submission" date="2022-11" db="UniProtKB">
        <authorList>
            <consortium name="WormBaseParasite"/>
        </authorList>
    </citation>
    <scope>IDENTIFICATION</scope>
</reference>
<proteinExistence type="predicted"/>
<dbReference type="WBParaSite" id="ES5_v2.g16864.t1">
    <property type="protein sequence ID" value="ES5_v2.g16864.t1"/>
    <property type="gene ID" value="ES5_v2.g16864"/>
</dbReference>
<dbReference type="Proteomes" id="UP000887579">
    <property type="component" value="Unplaced"/>
</dbReference>